<feature type="non-terminal residue" evidence="2">
    <location>
        <position position="283"/>
    </location>
</feature>
<feature type="non-terminal residue" evidence="2">
    <location>
        <position position="1"/>
    </location>
</feature>
<comment type="caution">
    <text evidence="2">The sequence shown here is derived from an EMBL/GenBank/DDBJ whole genome shotgun (WGS) entry which is preliminary data.</text>
</comment>
<dbReference type="PANTHER" id="PTHR45786">
    <property type="entry name" value="DNA BINDING PROTEIN-LIKE"/>
    <property type="match status" value="1"/>
</dbReference>
<sequence>ISSSGQAPLPLPPARRPYVEPESRHDFGRMDVVCTHCQAFHWTAEKVVSSGEDAPKFGSCCNHGKVVLEALTEPPAPLQQLFIGTDPQSKEFRKSMAQHNTALSFTSLGVEDHAINNGCGPPIFRIHGKLVHRNGALLPAPGHTPTYAQLYIHEPCAALDYCMLNNPTLRRDTMETLQTVLQDNNQYAHLFRHSYEVLRDLGNDTEDHSVRLRVAPGVHAWCSNLSTADEVAVILPGDQSEAQPHDIRLWRRNGPLMRISDLRAAYTPLYYVLLFPRGESGWH</sequence>
<dbReference type="AlphaFoldDB" id="A0AAD7HK43"/>
<accession>A0AAD7HK43</accession>
<keyword evidence="3" id="KW-1185">Reference proteome</keyword>
<proteinExistence type="predicted"/>
<evidence type="ECO:0000256" key="1">
    <source>
        <dbReference type="SAM" id="MobiDB-lite"/>
    </source>
</evidence>
<evidence type="ECO:0008006" key="4">
    <source>
        <dbReference type="Google" id="ProtNLM"/>
    </source>
</evidence>
<protein>
    <recommendedName>
        <fullName evidence="4">Helitron helicase-like domain-containing protein</fullName>
    </recommendedName>
</protein>
<dbReference type="EMBL" id="JARJLG010000256">
    <property type="protein sequence ID" value="KAJ7722552.1"/>
    <property type="molecule type" value="Genomic_DNA"/>
</dbReference>
<dbReference type="Proteomes" id="UP001215280">
    <property type="component" value="Unassembled WGS sequence"/>
</dbReference>
<organism evidence="2 3">
    <name type="scientific">Mycena maculata</name>
    <dbReference type="NCBI Taxonomy" id="230809"/>
    <lineage>
        <taxon>Eukaryota</taxon>
        <taxon>Fungi</taxon>
        <taxon>Dikarya</taxon>
        <taxon>Basidiomycota</taxon>
        <taxon>Agaricomycotina</taxon>
        <taxon>Agaricomycetes</taxon>
        <taxon>Agaricomycetidae</taxon>
        <taxon>Agaricales</taxon>
        <taxon>Marasmiineae</taxon>
        <taxon>Mycenaceae</taxon>
        <taxon>Mycena</taxon>
    </lineage>
</organism>
<gene>
    <name evidence="2" type="ORF">DFH07DRAFT_683519</name>
</gene>
<evidence type="ECO:0000313" key="2">
    <source>
        <dbReference type="EMBL" id="KAJ7722552.1"/>
    </source>
</evidence>
<reference evidence="2" key="1">
    <citation type="submission" date="2023-03" db="EMBL/GenBank/DDBJ databases">
        <title>Massive genome expansion in bonnet fungi (Mycena s.s.) driven by repeated elements and novel gene families across ecological guilds.</title>
        <authorList>
            <consortium name="Lawrence Berkeley National Laboratory"/>
            <person name="Harder C.B."/>
            <person name="Miyauchi S."/>
            <person name="Viragh M."/>
            <person name="Kuo A."/>
            <person name="Thoen E."/>
            <person name="Andreopoulos B."/>
            <person name="Lu D."/>
            <person name="Skrede I."/>
            <person name="Drula E."/>
            <person name="Henrissat B."/>
            <person name="Morin E."/>
            <person name="Kohler A."/>
            <person name="Barry K."/>
            <person name="LaButti K."/>
            <person name="Morin E."/>
            <person name="Salamov A."/>
            <person name="Lipzen A."/>
            <person name="Mereny Z."/>
            <person name="Hegedus B."/>
            <person name="Baldrian P."/>
            <person name="Stursova M."/>
            <person name="Weitz H."/>
            <person name="Taylor A."/>
            <person name="Grigoriev I.V."/>
            <person name="Nagy L.G."/>
            <person name="Martin F."/>
            <person name="Kauserud H."/>
        </authorList>
    </citation>
    <scope>NUCLEOTIDE SEQUENCE</scope>
    <source>
        <strain evidence="2">CBHHK188m</strain>
    </source>
</reference>
<name>A0AAD7HK43_9AGAR</name>
<feature type="region of interest" description="Disordered" evidence="1">
    <location>
        <begin position="1"/>
        <end position="22"/>
    </location>
</feature>
<dbReference type="PANTHER" id="PTHR45786:SF74">
    <property type="entry name" value="ATP-DEPENDENT DNA HELICASE"/>
    <property type="match status" value="1"/>
</dbReference>
<evidence type="ECO:0000313" key="3">
    <source>
        <dbReference type="Proteomes" id="UP001215280"/>
    </source>
</evidence>